<dbReference type="InterPro" id="IPR003386">
    <property type="entry name" value="LACT/PDAT_acylTrfase"/>
</dbReference>
<dbReference type="Gene3D" id="3.40.50.1820">
    <property type="entry name" value="alpha/beta hydrolase"/>
    <property type="match status" value="1"/>
</dbReference>
<organismHost>
    <name type="scientific">Musca domestica</name>
    <name type="common">House fly</name>
    <dbReference type="NCBI Taxonomy" id="7370"/>
</organismHost>
<feature type="compositionally biased region" description="Acidic residues" evidence="1">
    <location>
        <begin position="384"/>
        <end position="395"/>
    </location>
</feature>
<feature type="region of interest" description="Disordered" evidence="1">
    <location>
        <begin position="371"/>
        <end position="395"/>
    </location>
</feature>
<dbReference type="GO" id="GO:0008374">
    <property type="term" value="F:O-acyltransferase activity"/>
    <property type="evidence" value="ECO:0007669"/>
    <property type="project" value="InterPro"/>
</dbReference>
<name>B2YG23_MHVB</name>
<dbReference type="OrthoDB" id="36260at10239"/>
<dbReference type="SUPFAM" id="SSF53474">
    <property type="entry name" value="alpha/beta-Hydrolases"/>
    <property type="match status" value="1"/>
</dbReference>
<gene>
    <name evidence="2" type="ORF">MdSGHV046</name>
</gene>
<dbReference type="Pfam" id="PF02450">
    <property type="entry name" value="LCAT"/>
    <property type="match status" value="1"/>
</dbReference>
<dbReference type="GeneID" id="6295367"/>
<reference evidence="2 3" key="1">
    <citation type="journal article" date="2008" name="Virology">
        <title>Sequence analysis of a non-classified, non-occluded DNA virus that causes salivary gland hypertrophy of Musca domestica, MdSGHV.</title>
        <authorList>
            <person name="Garcia-Maruniak A."/>
            <person name="Maruniak J.E."/>
            <person name="Farmerie W."/>
            <person name="Boucias D.G."/>
        </authorList>
    </citation>
    <scope>NUCLEOTIDE SEQUENCE [LARGE SCALE GENOMIC DNA]</scope>
    <source>
        <strain evidence="3">Isolate Musca domestica/United States/Boucias/-</strain>
    </source>
</reference>
<dbReference type="Proteomes" id="UP000011274">
    <property type="component" value="Segment"/>
</dbReference>
<evidence type="ECO:0000313" key="3">
    <source>
        <dbReference type="Proteomes" id="UP000011274"/>
    </source>
</evidence>
<dbReference type="EMBL" id="EU522111">
    <property type="protein sequence ID" value="ACD03505.1"/>
    <property type="molecule type" value="Genomic_DNA"/>
</dbReference>
<evidence type="ECO:0000256" key="1">
    <source>
        <dbReference type="SAM" id="MobiDB-lite"/>
    </source>
</evidence>
<dbReference type="InterPro" id="IPR029058">
    <property type="entry name" value="AB_hydrolase_fold"/>
</dbReference>
<dbReference type="RefSeq" id="YP_001883374.1">
    <property type="nucleotide sequence ID" value="NC_010671.1"/>
</dbReference>
<accession>B2YG23</accession>
<protein>
    <submittedName>
        <fullName evidence="2">Uncharacterized protein</fullName>
    </submittedName>
</protein>
<dbReference type="GO" id="GO:0006629">
    <property type="term" value="P:lipid metabolic process"/>
    <property type="evidence" value="ECO:0007669"/>
    <property type="project" value="InterPro"/>
</dbReference>
<dbReference type="KEGG" id="vg:6295367"/>
<proteinExistence type="predicted"/>
<sequence length="395" mass="45528">MQSQLTILVPGIAGSKLYCTCNGADKPKRLYPRRMWFFNSAIDQHAYDCRNIETKPLKTFWNISVYEKFIDQMSSSVFNRVETFSYDWRRDPVEVAHDLFAFMRQCHLEQYTHVKLVGHSLGGLIVRIVIEYLNALAYLSIAPEQLTVYQCGTPMYGSRSISDYNYGFELAAILASMGYFYSSCPLRKVTRRDIKRIKPFLFSVADLRRIIETSANSMLYLLPTPMIDTLDEMLIDGRINVRNDNFHQVVSVHQRLAQLNFPVRYIFFFNISYHRIERVYLPFRPADIYTRISVHDIRPGGGKSTSCGIHLTRLLKSDGLVVPFSGQKVPRNCSVYVDESEKCHHARLMNSYELWRLASNSQQHFTNIHDARHNDDNVDSGGGGDDDLPGYDDII</sequence>
<evidence type="ECO:0000313" key="2">
    <source>
        <dbReference type="EMBL" id="ACD03505.1"/>
    </source>
</evidence>
<keyword evidence="3" id="KW-1185">Reference proteome</keyword>
<organism evidence="2 3">
    <name type="scientific">Musca hytrovirus</name>
    <name type="common">isolate Musca domestica/United States/Boucias/-</name>
    <name type="synonym">MHV</name>
    <dbReference type="NCBI Taxonomy" id="523909"/>
    <lineage>
        <taxon>Viruses</taxon>
        <taxon>Viruses incertae sedis</taxon>
        <taxon>Naldaviricetes</taxon>
        <taxon>Lefavirales</taxon>
        <taxon>Hytrosaviridae</taxon>
        <taxon>Muscavirus</taxon>
        <taxon>Muscavirus musdomesticae</taxon>
    </lineage>
</organism>